<sequence length="288" mass="31873">MICLFVALAFGALHGEAETVVLKDVEFLPEGRNERMDVYLPDSSFEGPVPAILLIHGGGWMVGDKASRRERMIAETLSNAGYAVFSTNYLLNERDENKRVTLLAWPQNVIDCKTALRFIRAKAGEYGVDPERIAVMGGSAGGHLSMMVAATANEEKWNEQGLYPEEDNSVQCVVNLYGPADIRGKPVNPFSRSDKSVIEAHEEEASPITYFDSTFPPMLILQGTGDRTIPVEQTREWVAELSEFGFEYCYVEVAGAPHSFDLNPEELDLRPMVLAFLDKHLRGVGVGQ</sequence>
<comment type="caution">
    <text evidence="3">The sequence shown here is derived from an EMBL/GenBank/DDBJ whole genome shotgun (WGS) entry which is preliminary data.</text>
</comment>
<feature type="domain" description="BD-FAE-like" evidence="2">
    <location>
        <begin position="36"/>
        <end position="239"/>
    </location>
</feature>
<evidence type="ECO:0000313" key="3">
    <source>
        <dbReference type="EMBL" id="MBC2601798.1"/>
    </source>
</evidence>
<dbReference type="PANTHER" id="PTHR48081:SF13">
    <property type="entry name" value="ALPHA_BETA HYDROLASE"/>
    <property type="match status" value="1"/>
</dbReference>
<name>A0A7X1AZG7_9BACT</name>
<dbReference type="InterPro" id="IPR029058">
    <property type="entry name" value="AB_hydrolase_fold"/>
</dbReference>
<evidence type="ECO:0000259" key="2">
    <source>
        <dbReference type="Pfam" id="PF20434"/>
    </source>
</evidence>
<keyword evidence="4" id="KW-1185">Reference proteome</keyword>
<dbReference type="PANTHER" id="PTHR48081">
    <property type="entry name" value="AB HYDROLASE SUPERFAMILY PROTEIN C4A8.06C"/>
    <property type="match status" value="1"/>
</dbReference>
<protein>
    <submittedName>
        <fullName evidence="3">Alpha/beta hydrolase</fullName>
    </submittedName>
</protein>
<evidence type="ECO:0000313" key="4">
    <source>
        <dbReference type="Proteomes" id="UP000525652"/>
    </source>
</evidence>
<dbReference type="Gene3D" id="3.40.50.1820">
    <property type="entry name" value="alpha/beta hydrolase"/>
    <property type="match status" value="1"/>
</dbReference>
<dbReference type="GO" id="GO:0016787">
    <property type="term" value="F:hydrolase activity"/>
    <property type="evidence" value="ECO:0007669"/>
    <property type="project" value="UniProtKB-KW"/>
</dbReference>
<dbReference type="SUPFAM" id="SSF53474">
    <property type="entry name" value="alpha/beta-Hydrolases"/>
    <property type="match status" value="1"/>
</dbReference>
<reference evidence="3 4" key="1">
    <citation type="submission" date="2020-07" db="EMBL/GenBank/DDBJ databases">
        <authorList>
            <person name="Feng X."/>
        </authorList>
    </citation>
    <scope>NUCLEOTIDE SEQUENCE [LARGE SCALE GENOMIC DNA]</scope>
    <source>
        <strain evidence="3 4">JCM14086</strain>
    </source>
</reference>
<proteinExistence type="predicted"/>
<dbReference type="InterPro" id="IPR049492">
    <property type="entry name" value="BD-FAE-like_dom"/>
</dbReference>
<dbReference type="EMBL" id="JACHVA010000076">
    <property type="protein sequence ID" value="MBC2601798.1"/>
    <property type="molecule type" value="Genomic_DNA"/>
</dbReference>
<keyword evidence="1 3" id="KW-0378">Hydrolase</keyword>
<dbReference type="RefSeq" id="WP_185692561.1">
    <property type="nucleotide sequence ID" value="NZ_JBEPNX010000001.1"/>
</dbReference>
<dbReference type="Proteomes" id="UP000525652">
    <property type="component" value="Unassembled WGS sequence"/>
</dbReference>
<gene>
    <name evidence="3" type="ORF">H5P30_08410</name>
</gene>
<dbReference type="AlphaFoldDB" id="A0A7X1AZG7"/>
<dbReference type="Pfam" id="PF20434">
    <property type="entry name" value="BD-FAE"/>
    <property type="match status" value="1"/>
</dbReference>
<organism evidence="3 4">
    <name type="scientific">Puniceicoccus vermicola</name>
    <dbReference type="NCBI Taxonomy" id="388746"/>
    <lineage>
        <taxon>Bacteria</taxon>
        <taxon>Pseudomonadati</taxon>
        <taxon>Verrucomicrobiota</taxon>
        <taxon>Opitutia</taxon>
        <taxon>Puniceicoccales</taxon>
        <taxon>Puniceicoccaceae</taxon>
        <taxon>Puniceicoccus</taxon>
    </lineage>
</organism>
<accession>A0A7X1AZG7</accession>
<dbReference type="InterPro" id="IPR050300">
    <property type="entry name" value="GDXG_lipolytic_enzyme"/>
</dbReference>
<evidence type="ECO:0000256" key="1">
    <source>
        <dbReference type="ARBA" id="ARBA00022801"/>
    </source>
</evidence>